<organism evidence="1">
    <name type="scientific">bioreactor metagenome</name>
    <dbReference type="NCBI Taxonomy" id="1076179"/>
    <lineage>
        <taxon>unclassified sequences</taxon>
        <taxon>metagenomes</taxon>
        <taxon>ecological metagenomes</taxon>
    </lineage>
</organism>
<gene>
    <name evidence="1" type="ORF">SDC9_37878</name>
</gene>
<proteinExistence type="predicted"/>
<protein>
    <submittedName>
        <fullName evidence="1">Uncharacterized protein</fullName>
    </submittedName>
</protein>
<name>A0A644VKF2_9ZZZZ</name>
<dbReference type="AlphaFoldDB" id="A0A644VKF2"/>
<sequence>MFHLVPHETVGEHLRVIVIVSQEDLLVSPRLHGHGLPEVFVEHEPGVAAVLALEAHGVEAALQYVREAEDVLRGNGGVQVIPVRVENVFHKEIGEKLDAVSPESRIGDAEIHHSRVVCLRLVKPEILQGVVHVLLHVGDGPQGDKPALGEDPGHRPFSPDALHDGVVLGEKAGVADLVRYAPVEGDGFRDVILPKNPQSAQYWGNQPHLPLLEEKLLGRIGHSLTGPFKSLSVSVILLSLPAVRTGGKKGRRW</sequence>
<evidence type="ECO:0000313" key="1">
    <source>
        <dbReference type="EMBL" id="MPL91801.1"/>
    </source>
</evidence>
<reference evidence="1" key="1">
    <citation type="submission" date="2019-08" db="EMBL/GenBank/DDBJ databases">
        <authorList>
            <person name="Kucharzyk K."/>
            <person name="Murdoch R.W."/>
            <person name="Higgins S."/>
            <person name="Loffler F."/>
        </authorList>
    </citation>
    <scope>NUCLEOTIDE SEQUENCE</scope>
</reference>
<accession>A0A644VKF2</accession>
<comment type="caution">
    <text evidence="1">The sequence shown here is derived from an EMBL/GenBank/DDBJ whole genome shotgun (WGS) entry which is preliminary data.</text>
</comment>
<dbReference type="EMBL" id="VSSQ01000339">
    <property type="protein sequence ID" value="MPL91801.1"/>
    <property type="molecule type" value="Genomic_DNA"/>
</dbReference>